<dbReference type="InterPro" id="IPR008254">
    <property type="entry name" value="Flavodoxin/NO_synth"/>
</dbReference>
<keyword evidence="3" id="KW-0249">Electron transport</keyword>
<keyword evidence="3" id="KW-0813">Transport</keyword>
<reference evidence="8 9" key="1">
    <citation type="submission" date="2015-05" db="EMBL/GenBank/DDBJ databases">
        <title>Genome sequencing and analysis of members of genus Stenotrophomonas.</title>
        <authorList>
            <person name="Patil P.P."/>
            <person name="Midha S."/>
            <person name="Patil P.B."/>
        </authorList>
    </citation>
    <scope>NUCLEOTIDE SEQUENCE [LARGE SCALE GENOMIC DNA]</scope>
    <source>
        <strain evidence="8 9">DSM 17805</strain>
    </source>
</reference>
<keyword evidence="9" id="KW-1185">Reference proteome</keyword>
<dbReference type="Gene3D" id="2.40.30.10">
    <property type="entry name" value="Translation factors"/>
    <property type="match status" value="1"/>
</dbReference>
<name>A0A0R0C0B4_9GAMM</name>
<dbReference type="AlphaFoldDB" id="A0A0R0C0B4"/>
<keyword evidence="2" id="KW-0288">FMN</keyword>
<feature type="transmembrane region" description="Helical" evidence="5">
    <location>
        <begin position="7"/>
        <end position="28"/>
    </location>
</feature>
<dbReference type="PROSITE" id="PS50902">
    <property type="entry name" value="FLAVODOXIN_LIKE"/>
    <property type="match status" value="1"/>
</dbReference>
<dbReference type="Pfam" id="PF00175">
    <property type="entry name" value="NAD_binding_1"/>
    <property type="match status" value="1"/>
</dbReference>
<dbReference type="PROSITE" id="PS51384">
    <property type="entry name" value="FAD_FR"/>
    <property type="match status" value="1"/>
</dbReference>
<feature type="domain" description="FAD-binding FR-type" evidence="7">
    <location>
        <begin position="228"/>
        <end position="391"/>
    </location>
</feature>
<dbReference type="EC" id="1.6.2.4" evidence="4"/>
<dbReference type="PRINTS" id="PR00371">
    <property type="entry name" value="FPNCR"/>
</dbReference>
<keyword evidence="5" id="KW-0472">Membrane</keyword>
<keyword evidence="1" id="KW-0285">Flavoprotein</keyword>
<dbReference type="InterPro" id="IPR039261">
    <property type="entry name" value="FNR_nucleotide-bd"/>
</dbReference>
<dbReference type="PATRIC" id="fig|266128.3.peg.2804"/>
<feature type="transmembrane region" description="Helical" evidence="5">
    <location>
        <begin position="40"/>
        <end position="59"/>
    </location>
</feature>
<evidence type="ECO:0000256" key="5">
    <source>
        <dbReference type="SAM" id="Phobius"/>
    </source>
</evidence>
<dbReference type="PANTHER" id="PTHR19384:SF17">
    <property type="entry name" value="NADPH--CYTOCHROME P450 REDUCTASE"/>
    <property type="match status" value="1"/>
</dbReference>
<gene>
    <name evidence="8" type="ORF">ABB25_05705</name>
</gene>
<dbReference type="GO" id="GO:0010181">
    <property type="term" value="F:FMN binding"/>
    <property type="evidence" value="ECO:0007669"/>
    <property type="project" value="InterPro"/>
</dbReference>
<dbReference type="RefSeq" id="WP_057664815.1">
    <property type="nucleotide sequence ID" value="NZ_LDJH01000008.1"/>
</dbReference>
<dbReference type="PRINTS" id="PR00369">
    <property type="entry name" value="FLAVODOXIN"/>
</dbReference>
<evidence type="ECO:0000256" key="3">
    <source>
        <dbReference type="ARBA" id="ARBA00022982"/>
    </source>
</evidence>
<organism evidence="8 9">
    <name type="scientific">Stenotrophomonas koreensis</name>
    <dbReference type="NCBI Taxonomy" id="266128"/>
    <lineage>
        <taxon>Bacteria</taxon>
        <taxon>Pseudomonadati</taxon>
        <taxon>Pseudomonadota</taxon>
        <taxon>Gammaproteobacteria</taxon>
        <taxon>Lysobacterales</taxon>
        <taxon>Lysobacteraceae</taxon>
        <taxon>Stenotrophomonas</taxon>
    </lineage>
</organism>
<dbReference type="InterPro" id="IPR001709">
    <property type="entry name" value="Flavoprot_Pyr_Nucl_cyt_Rdtase"/>
</dbReference>
<dbReference type="Pfam" id="PF00258">
    <property type="entry name" value="Flavodoxin_1"/>
    <property type="match status" value="1"/>
</dbReference>
<comment type="caution">
    <text evidence="8">The sequence shown here is derived from an EMBL/GenBank/DDBJ whole genome shotgun (WGS) entry which is preliminary data.</text>
</comment>
<dbReference type="Gene3D" id="3.40.50.80">
    <property type="entry name" value="Nucleotide-binding domain of ferredoxin-NADP reductase (FNR) module"/>
    <property type="match status" value="1"/>
</dbReference>
<evidence type="ECO:0000313" key="9">
    <source>
        <dbReference type="Proteomes" id="UP000051254"/>
    </source>
</evidence>
<dbReference type="GO" id="GO:0050660">
    <property type="term" value="F:flavin adenine dinucleotide binding"/>
    <property type="evidence" value="ECO:0007669"/>
    <property type="project" value="TreeGrafter"/>
</dbReference>
<dbReference type="InterPro" id="IPR001433">
    <property type="entry name" value="OxRdtase_FAD/NAD-bd"/>
</dbReference>
<dbReference type="STRING" id="266128.ABB25_05705"/>
<dbReference type="GO" id="GO:0003958">
    <property type="term" value="F:NADPH-hemoprotein reductase activity"/>
    <property type="evidence" value="ECO:0007669"/>
    <property type="project" value="UniProtKB-EC"/>
</dbReference>
<evidence type="ECO:0000259" key="7">
    <source>
        <dbReference type="PROSITE" id="PS51384"/>
    </source>
</evidence>
<dbReference type="InterPro" id="IPR029039">
    <property type="entry name" value="Flavoprotein-like_sf"/>
</dbReference>
<accession>A0A0R0C0B4</accession>
<proteinExistence type="predicted"/>
<dbReference type="PANTHER" id="PTHR19384">
    <property type="entry name" value="NITRIC OXIDE SYNTHASE-RELATED"/>
    <property type="match status" value="1"/>
</dbReference>
<keyword evidence="5" id="KW-0812">Transmembrane</keyword>
<dbReference type="InterPro" id="IPR001094">
    <property type="entry name" value="Flavdoxin-like"/>
</dbReference>
<dbReference type="Gene3D" id="3.40.50.360">
    <property type="match status" value="1"/>
</dbReference>
<dbReference type="SUPFAM" id="SSF52218">
    <property type="entry name" value="Flavoproteins"/>
    <property type="match status" value="1"/>
</dbReference>
<feature type="domain" description="Flavodoxin-like" evidence="6">
    <location>
        <begin position="76"/>
        <end position="213"/>
    </location>
</feature>
<protein>
    <recommendedName>
        <fullName evidence="4">NADPH--hemoprotein reductase</fullName>
        <ecNumber evidence="4">1.6.2.4</ecNumber>
    </recommendedName>
</protein>
<dbReference type="EMBL" id="LDJH01000008">
    <property type="protein sequence ID" value="KRG58964.1"/>
    <property type="molecule type" value="Genomic_DNA"/>
</dbReference>
<dbReference type="OrthoDB" id="9816402at2"/>
<evidence type="ECO:0000313" key="8">
    <source>
        <dbReference type="EMBL" id="KRG58964.1"/>
    </source>
</evidence>
<dbReference type="SUPFAM" id="SSF52343">
    <property type="entry name" value="Ferredoxin reductase-like, C-terminal NADP-linked domain"/>
    <property type="match status" value="1"/>
</dbReference>
<sequence>MSRAAFGNAAVIALLLLGAIGLGLWHSGDWWQAPPLSRRWTWAGLVVLAYAAACLGLWWRRRPARSGPLREGEAAWLVAWASQTGYARELAELTATQLRSAGQAVLLRPLEQVDARVLAQAQQALFIVSTTGEGDAPDHAHRFLRGPMANSPDLSHLRSAVLALGDRSYTHFCAFGRQLDRWLQANQATALWPRIDMNNADSIALSQWQQAVSVELGQAAPAPAPQPVAATPWRLQQRRQLNPGSQGGPVYHLQLVPAHGSLPQWQAGDIALITPQHSPQRLAQWMAIFGLDGEQPLADGRRLAEHLATVELPPALPAGNPADWALQLPPLKPREYSIASMPSDGHLSVLLRRLTGPDGNPGLGSGWLCDTLAPQQTTQLRIRANPGFHPPGNDTPLVLIGNGTGIAGLRCQLRARIDAGANRNWLLFGERSRACDYHFGDELDAWHAQGLLQKLDTTFSRDGGQHRHVQHALAAQADELKRWLDAGAVVMVCGSLKGMAPDVDAVIVQLLGQDGHDRLLAEGRYRRDVY</sequence>
<dbReference type="CDD" id="cd06200">
    <property type="entry name" value="SiR_like1"/>
    <property type="match status" value="1"/>
</dbReference>
<evidence type="ECO:0000256" key="4">
    <source>
        <dbReference type="ARBA" id="ARBA00023797"/>
    </source>
</evidence>
<dbReference type="InterPro" id="IPR017938">
    <property type="entry name" value="Riboflavin_synthase-like_b-brl"/>
</dbReference>
<evidence type="ECO:0000259" key="6">
    <source>
        <dbReference type="PROSITE" id="PS50902"/>
    </source>
</evidence>
<evidence type="ECO:0000256" key="1">
    <source>
        <dbReference type="ARBA" id="ARBA00022630"/>
    </source>
</evidence>
<dbReference type="SUPFAM" id="SSF63380">
    <property type="entry name" value="Riboflavin synthase domain-like"/>
    <property type="match status" value="1"/>
</dbReference>
<dbReference type="Proteomes" id="UP000051254">
    <property type="component" value="Unassembled WGS sequence"/>
</dbReference>
<evidence type="ECO:0000256" key="2">
    <source>
        <dbReference type="ARBA" id="ARBA00022643"/>
    </source>
</evidence>
<dbReference type="GO" id="GO:0005829">
    <property type="term" value="C:cytosol"/>
    <property type="evidence" value="ECO:0007669"/>
    <property type="project" value="TreeGrafter"/>
</dbReference>
<dbReference type="InterPro" id="IPR017927">
    <property type="entry name" value="FAD-bd_FR_type"/>
</dbReference>
<keyword evidence="5" id="KW-1133">Transmembrane helix</keyword>